<evidence type="ECO:0000256" key="7">
    <source>
        <dbReference type="ARBA" id="ARBA00023136"/>
    </source>
</evidence>
<keyword evidence="7 9" id="KW-0472">Membrane</keyword>
<dbReference type="Pfam" id="PF00550">
    <property type="entry name" value="PP-binding"/>
    <property type="match status" value="2"/>
</dbReference>
<dbReference type="NCBIfam" id="TIGR01733">
    <property type="entry name" value="AA-adenyl-dom"/>
    <property type="match status" value="1"/>
</dbReference>
<feature type="transmembrane region" description="Helical" evidence="9">
    <location>
        <begin position="2131"/>
        <end position="2152"/>
    </location>
</feature>
<feature type="transmembrane region" description="Helical" evidence="9">
    <location>
        <begin position="2019"/>
        <end position="2039"/>
    </location>
</feature>
<keyword evidence="5 9" id="KW-0812">Transmembrane</keyword>
<name>A0ABR9KYS1_9PSEU</name>
<dbReference type="InterPro" id="IPR020845">
    <property type="entry name" value="AMP-binding_CS"/>
</dbReference>
<evidence type="ECO:0000256" key="1">
    <source>
        <dbReference type="ARBA" id="ARBA00001957"/>
    </source>
</evidence>
<dbReference type="CDD" id="cd19531">
    <property type="entry name" value="LCL_NRPS-like"/>
    <property type="match status" value="2"/>
</dbReference>
<evidence type="ECO:0000256" key="6">
    <source>
        <dbReference type="ARBA" id="ARBA00022989"/>
    </source>
</evidence>
<dbReference type="Gene3D" id="3.40.50.1820">
    <property type="entry name" value="alpha/beta hydrolase"/>
    <property type="match status" value="1"/>
</dbReference>
<dbReference type="Pfam" id="PF00975">
    <property type="entry name" value="Thioesterase"/>
    <property type="match status" value="1"/>
</dbReference>
<dbReference type="InterPro" id="IPR023213">
    <property type="entry name" value="CAT-like_dom_sf"/>
</dbReference>
<dbReference type="SUPFAM" id="SSF53474">
    <property type="entry name" value="alpha/beta-Hydrolases"/>
    <property type="match status" value="1"/>
</dbReference>
<feature type="domain" description="Carrier" evidence="10">
    <location>
        <begin position="988"/>
        <end position="1063"/>
    </location>
</feature>
<dbReference type="InterPro" id="IPR020806">
    <property type="entry name" value="PKS_PP-bd"/>
</dbReference>
<dbReference type="EMBL" id="JADBEJ010000001">
    <property type="protein sequence ID" value="MBE1573513.1"/>
    <property type="molecule type" value="Genomic_DNA"/>
</dbReference>
<comment type="cofactor">
    <cofactor evidence="1">
        <name>pantetheine 4'-phosphate</name>
        <dbReference type="ChEBI" id="CHEBI:47942"/>
    </cofactor>
</comment>
<evidence type="ECO:0000259" key="10">
    <source>
        <dbReference type="PROSITE" id="PS50075"/>
    </source>
</evidence>
<dbReference type="SUPFAM" id="SSF56801">
    <property type="entry name" value="Acetyl-CoA synthetase-like"/>
    <property type="match status" value="1"/>
</dbReference>
<feature type="transmembrane region" description="Helical" evidence="9">
    <location>
        <begin position="2159"/>
        <end position="2179"/>
    </location>
</feature>
<feature type="transmembrane region" description="Helical" evidence="9">
    <location>
        <begin position="2097"/>
        <end position="2125"/>
    </location>
</feature>
<dbReference type="SUPFAM" id="SSF47336">
    <property type="entry name" value="ACP-like"/>
    <property type="match status" value="1"/>
</dbReference>
<feature type="transmembrane region" description="Helical" evidence="9">
    <location>
        <begin position="2185"/>
        <end position="2207"/>
    </location>
</feature>
<dbReference type="CDD" id="cd06173">
    <property type="entry name" value="MFS_MefA_like"/>
    <property type="match status" value="1"/>
</dbReference>
<organism evidence="12 13">
    <name type="scientific">Amycolatopsis roodepoortensis</name>
    <dbReference type="NCBI Taxonomy" id="700274"/>
    <lineage>
        <taxon>Bacteria</taxon>
        <taxon>Bacillati</taxon>
        <taxon>Actinomycetota</taxon>
        <taxon>Actinomycetes</taxon>
        <taxon>Pseudonocardiales</taxon>
        <taxon>Pseudonocardiaceae</taxon>
        <taxon>Amycolatopsis</taxon>
    </lineage>
</organism>
<dbReference type="SUPFAM" id="SSF52777">
    <property type="entry name" value="CoA-dependent acyltransferases"/>
    <property type="match status" value="4"/>
</dbReference>
<dbReference type="InterPro" id="IPR001242">
    <property type="entry name" value="Condensation_dom"/>
</dbReference>
<dbReference type="PROSITE" id="PS50850">
    <property type="entry name" value="MFS"/>
    <property type="match status" value="1"/>
</dbReference>
<feature type="domain" description="Major facilitator superfamily (MFS) profile" evidence="11">
    <location>
        <begin position="1888"/>
        <end position="2274"/>
    </location>
</feature>
<feature type="transmembrane region" description="Helical" evidence="9">
    <location>
        <begin position="2219"/>
        <end position="2239"/>
    </location>
</feature>
<evidence type="ECO:0000259" key="11">
    <source>
        <dbReference type="PROSITE" id="PS50850"/>
    </source>
</evidence>
<reference evidence="12 13" key="1">
    <citation type="submission" date="2020-10" db="EMBL/GenBank/DDBJ databases">
        <title>Sequencing the genomes of 1000 actinobacteria strains.</title>
        <authorList>
            <person name="Klenk H.-P."/>
        </authorList>
    </citation>
    <scope>NUCLEOTIDE SEQUENCE [LARGE SCALE GENOMIC DNA]</scope>
    <source>
        <strain evidence="12 13">DSM 46661</strain>
    </source>
</reference>
<evidence type="ECO:0000256" key="3">
    <source>
        <dbReference type="ARBA" id="ARBA00022450"/>
    </source>
</evidence>
<dbReference type="InterPro" id="IPR009081">
    <property type="entry name" value="PP-bd_ACP"/>
</dbReference>
<feature type="transmembrane region" description="Helical" evidence="9">
    <location>
        <begin position="1924"/>
        <end position="1946"/>
    </location>
</feature>
<dbReference type="InterPro" id="IPR045851">
    <property type="entry name" value="AMP-bd_C_sf"/>
</dbReference>
<evidence type="ECO:0000313" key="13">
    <source>
        <dbReference type="Proteomes" id="UP000656548"/>
    </source>
</evidence>
<dbReference type="InterPro" id="IPR010071">
    <property type="entry name" value="AA_adenyl_dom"/>
</dbReference>
<evidence type="ECO:0000256" key="8">
    <source>
        <dbReference type="SAM" id="MobiDB-lite"/>
    </source>
</evidence>
<dbReference type="InterPro" id="IPR011701">
    <property type="entry name" value="MFS"/>
</dbReference>
<feature type="region of interest" description="Disordered" evidence="8">
    <location>
        <begin position="1503"/>
        <end position="1529"/>
    </location>
</feature>
<dbReference type="Gene3D" id="2.30.38.10">
    <property type="entry name" value="Luciferase, Domain 3"/>
    <property type="match status" value="1"/>
</dbReference>
<dbReference type="Pfam" id="PF00501">
    <property type="entry name" value="AMP-binding"/>
    <property type="match status" value="1"/>
</dbReference>
<dbReference type="Gene3D" id="3.30.559.10">
    <property type="entry name" value="Chloramphenicol acetyltransferase-like domain"/>
    <property type="match status" value="2"/>
</dbReference>
<dbReference type="PANTHER" id="PTHR45527">
    <property type="entry name" value="NONRIBOSOMAL PEPTIDE SYNTHETASE"/>
    <property type="match status" value="1"/>
</dbReference>
<evidence type="ECO:0000256" key="2">
    <source>
        <dbReference type="ARBA" id="ARBA00004651"/>
    </source>
</evidence>
<dbReference type="SMART" id="SM00823">
    <property type="entry name" value="PKS_PP"/>
    <property type="match status" value="2"/>
</dbReference>
<accession>A0ABR9KYS1</accession>
<evidence type="ECO:0000313" key="12">
    <source>
        <dbReference type="EMBL" id="MBE1573513.1"/>
    </source>
</evidence>
<dbReference type="PANTHER" id="PTHR45527:SF1">
    <property type="entry name" value="FATTY ACID SYNTHASE"/>
    <property type="match status" value="1"/>
</dbReference>
<evidence type="ECO:0000256" key="5">
    <source>
        <dbReference type="ARBA" id="ARBA00022692"/>
    </source>
</evidence>
<dbReference type="SMART" id="SM00824">
    <property type="entry name" value="PKS_TE"/>
    <property type="match status" value="1"/>
</dbReference>
<dbReference type="Proteomes" id="UP000656548">
    <property type="component" value="Unassembled WGS sequence"/>
</dbReference>
<keyword evidence="13" id="KW-1185">Reference proteome</keyword>
<dbReference type="PROSITE" id="PS00455">
    <property type="entry name" value="AMP_BINDING"/>
    <property type="match status" value="1"/>
</dbReference>
<dbReference type="InterPro" id="IPR029058">
    <property type="entry name" value="AB_hydrolase_fold"/>
</dbReference>
<dbReference type="InterPro" id="IPR000873">
    <property type="entry name" value="AMP-dep_synth/lig_dom"/>
</dbReference>
<evidence type="ECO:0000256" key="4">
    <source>
        <dbReference type="ARBA" id="ARBA00022553"/>
    </source>
</evidence>
<dbReference type="InterPro" id="IPR001031">
    <property type="entry name" value="Thioesterase"/>
</dbReference>
<dbReference type="Pfam" id="PF07690">
    <property type="entry name" value="MFS_1"/>
    <property type="match status" value="1"/>
</dbReference>
<dbReference type="SUPFAM" id="SSF103473">
    <property type="entry name" value="MFS general substrate transporter"/>
    <property type="match status" value="1"/>
</dbReference>
<keyword evidence="6 9" id="KW-1133">Transmembrane helix</keyword>
<dbReference type="InterPro" id="IPR020846">
    <property type="entry name" value="MFS_dom"/>
</dbReference>
<dbReference type="CDD" id="cd05930">
    <property type="entry name" value="A_NRPS"/>
    <property type="match status" value="1"/>
</dbReference>
<feature type="domain" description="Carrier" evidence="10">
    <location>
        <begin position="1524"/>
        <end position="1595"/>
    </location>
</feature>
<dbReference type="Gene3D" id="3.30.559.30">
    <property type="entry name" value="Nonribosomal peptide synthetase, condensation domain"/>
    <property type="match status" value="2"/>
</dbReference>
<feature type="compositionally biased region" description="Low complexity" evidence="8">
    <location>
        <begin position="1510"/>
        <end position="1520"/>
    </location>
</feature>
<protein>
    <submittedName>
        <fullName evidence="12">Amino acid adenylation domain-containing protein</fullName>
    </submittedName>
</protein>
<dbReference type="Pfam" id="PF00668">
    <property type="entry name" value="Condensation"/>
    <property type="match status" value="2"/>
</dbReference>
<dbReference type="RefSeq" id="WP_192741316.1">
    <property type="nucleotide sequence ID" value="NZ_JADBEJ010000001.1"/>
</dbReference>
<keyword evidence="3" id="KW-0596">Phosphopantetheine</keyword>
<feature type="transmembrane region" description="Helical" evidence="9">
    <location>
        <begin position="2245"/>
        <end position="2265"/>
    </location>
</feature>
<keyword evidence="4" id="KW-0597">Phosphoprotein</keyword>
<dbReference type="InterPro" id="IPR036736">
    <property type="entry name" value="ACP-like_sf"/>
</dbReference>
<dbReference type="Gene3D" id="1.10.1200.10">
    <property type="entry name" value="ACP-like"/>
    <property type="match status" value="2"/>
</dbReference>
<feature type="transmembrane region" description="Helical" evidence="9">
    <location>
        <begin position="2045"/>
        <end position="2066"/>
    </location>
</feature>
<comment type="subcellular location">
    <subcellularLocation>
        <location evidence="2">Cell membrane</location>
        <topology evidence="2">Multi-pass membrane protein</topology>
    </subcellularLocation>
</comment>
<dbReference type="Gene3D" id="1.20.1250.20">
    <property type="entry name" value="MFS general substrate transporter like domains"/>
    <property type="match status" value="1"/>
</dbReference>
<dbReference type="PROSITE" id="PS50075">
    <property type="entry name" value="CARRIER"/>
    <property type="match status" value="2"/>
</dbReference>
<evidence type="ECO:0000256" key="9">
    <source>
        <dbReference type="SAM" id="Phobius"/>
    </source>
</evidence>
<feature type="transmembrane region" description="Helical" evidence="9">
    <location>
        <begin position="1953"/>
        <end position="1974"/>
    </location>
</feature>
<dbReference type="InterPro" id="IPR020802">
    <property type="entry name" value="TesA-like"/>
</dbReference>
<proteinExistence type="predicted"/>
<dbReference type="InterPro" id="IPR036259">
    <property type="entry name" value="MFS_trans_sf"/>
</dbReference>
<dbReference type="Gene3D" id="3.30.300.30">
    <property type="match status" value="1"/>
</dbReference>
<gene>
    <name evidence="12" type="ORF">H4W30_000542</name>
</gene>
<dbReference type="Gene3D" id="3.40.50.980">
    <property type="match status" value="2"/>
</dbReference>
<feature type="transmembrane region" description="Helical" evidence="9">
    <location>
        <begin position="1980"/>
        <end position="1998"/>
    </location>
</feature>
<comment type="caution">
    <text evidence="12">The sequence shown here is derived from an EMBL/GenBank/DDBJ whole genome shotgun (WGS) entry which is preliminary data.</text>
</comment>
<sequence length="2305" mass="244312">MTDSLVTPAQRRLRELLAGRATAALHGGTPVAKEPAIPRLPRDGSPVPLSSAQARLWFLARFEPGGHAYNLPLVLDLTGPADETALLAAVRDVADRHDVLRGVYREIDGAPMRCAGPAVPVSIVDVPAAELDAEVGAEAIRPFALEDMPPMRAVLFRVAAERRVLALTFHHIAMDAPSAAVVLDDLAACYAARLGVRDMPPEPALQYADLVAWNGSRPDTAEADLAWWLERLAGLPPVLELPTDRPRPAVAGDDGAEVEVEVPAALTARVREIGRAIGVTPFMVFLACWQTLLARLAGTTDVPVGVPESGRRHPEAERVVGCFVTTLVLRTDLAGATTGRELLSAARDTVLDAFAHPDVPFERIVERVAPRRGLDASPIFQVMLNVLDEPSRAPEFPGLAARVTEPPVRSVKFDLSLALSRSGDGYSGGLSYRTDLFDRGTADRIARWFVTLVDGITADLDRPVAEVPIEAVTAPVLAGPEPDQGELRPVHTLIEDATDRCPDRIAVVGATGSLTYRRLDERANRIAHRLRALGVRADEPVGMLLEQGTDVACAVLGIMKSGGAYLPMDTTYPRARVAAILATAGARILLAEPGLDVTVPGVTVLTVDDAVAAQPDTRPDVPVSGHDLIHVIFTSGSTGAPKGVAVEHRNVAHYLSGMLPRLGDVAGASFAVVSTPAADFGLTGVYGALTTGGTVHLVDRDTAMDPESFAGYLAEHPVDVLKCVPSHLELLARHGDLATVLPRRLLILAGEACPWPLVERVEAARPGLRVQSHYGHTESTMISMTCDVAAVPPHERTGYVPLGTPLPGVVGHLVDARGAVVPEGMTGELVIGGPQITRGYLGDDAQTAARFVPDPLGTGVRCFRSGDLLRVRADGAVQFLGRADDQVKVRGHRVELGEVTAALRDVDGVAEAVVLPVGTGLDRRLAAWLVGPGLDVATVRRTLRERLPDYLVPVSLTVLDRLPLNANGKIDRAALPDVAEREPAARRPVATPAERLVARVWGDVLGNADISADDDFFAVGGHSFAAVRVAGRLGEALRRDVAVRTVFEHPVLADLAAVLSADPGGAFGGAPIPVRPDPEAPAPLSSAQARLWFLELLGPGSAYHADLVLRLRGPLDAAAMVLAVRDVAARHTVLRSVIEERDGIPVAVPVPAERVPVSIVDIDADRVDAAWRAELARPFALDREPPLRASLFRIAADEHVLALTVHHIATDNWSRGVIGADLADAYAARLAGSAPDAALPVQYADYAAWLAARGRDEDLDWWCDRLSGLPPLLTLPTDRPRPAVADWSGGHVRFALPAALTARVRQVAAETGVTPFMVLLACWQELLGRRAGTDDVAVGVPESGRHHPDAESTVGCFVNTLVMRTDLGGDPTVRELLARSRETVLGAFAHAETPLEGIIERLRPERSVGATPIFQVLLNVLDQPAAPPVIPGVEVTAVRDAGEQVKFDLSMVLVNDGDTYLGGLAYRTDLFDAGTADGIVADFQALLTGLLSDVDQAVAAVGPARNESRPTTAPVPVPVTGSRAPETPTEQRVAEVWARVLEVPEVRADDDFFALGGHSFTAVRAVRLIDGRLRVIDLFLHPTVRELAAHLDAGRETDDGRLLHRLSPARAGAPELTLVCVPYGGGSAAVFQPLATELAAAAPDFDLLAVELPGHDVARPDEAFRTVDEVVDLLADEIGRTVTGPVAVYGHCVGSAVATALAARLESDGRVVAGVVVAGSFPAARLPGRLSAWLQRRFPRERWVADRLYRDTLRATGGLLDDMDESASAAMLRALRHDAGQAQAWFGRALDPDAAGRPRLTAPVLCVVGSSDPATELYQERYREWGVFADRVELAVLPKAGHYFLRHQAAEVAALLRDRLSRWAGGDLPPEVHDVPVAATATRRGLRAFYTVAGGQAVSMIGNELSAFALGVWAYQLSGRVVDLALVMLLARVPSMLLTPIGGALADRVDRRRILLCCDLTSGAAMAVLAVLFALGRLDLVAVCAIVGVMSVASAFHRPAYLAAIAQLVPKPYLPQANALADMGAGLGTVLGPVLGGVLMGLSGLTAVVVVDVATFAIGVLTLVLVRFPNRMFFTQAEPFAKAVTGGWKFVLRRKPLLVMIGYFAVVNYFTAVMWVGLTPLVLSIGSTGELGVISAVGGIGAAVGALVVVTWGGTARRATGMIAFVIGSGLGVALMGAWPSVFVVAIGLFVRLACMSIGNAHWLSVIQTKVGQRLQGRVLAINVMLATAMQPLGFLTAGPLADRLGGFATLMVVSGAVLVVWGMLGLRYRPLRDIEDLLPDAAPPAEIDADLDRVQAVADRNLAR</sequence>